<dbReference type="AlphaFoldDB" id="A0A239TJU6"/>
<keyword evidence="2" id="KW-0378">Hydrolase</keyword>
<comment type="caution">
    <text evidence="2">The sequence shown here is derived from an EMBL/GenBank/DDBJ whole genome shotgun (WGS) entry which is preliminary data.</text>
</comment>
<accession>A0A239TJU6</accession>
<protein>
    <submittedName>
        <fullName evidence="2">Alpha/beta hydrolase</fullName>
    </submittedName>
</protein>
<dbReference type="Proteomes" id="UP000321736">
    <property type="component" value="Unassembled WGS sequence"/>
</dbReference>
<evidence type="ECO:0000259" key="1">
    <source>
        <dbReference type="Pfam" id="PF01738"/>
    </source>
</evidence>
<dbReference type="PANTHER" id="PTHR47751:SF1">
    <property type="entry name" value="SUPERFAMILY HYDROLASE, PUTATIVE (AFU_ORTHOLOGUE AFUA_2G16580)-RELATED"/>
    <property type="match status" value="1"/>
</dbReference>
<proteinExistence type="predicted"/>
<dbReference type="OrthoDB" id="9805123at2"/>
<dbReference type="Gene3D" id="1.10.10.800">
    <property type="match status" value="1"/>
</dbReference>
<dbReference type="Pfam" id="PF01738">
    <property type="entry name" value="DLH"/>
    <property type="match status" value="1"/>
</dbReference>
<dbReference type="GO" id="GO:0016787">
    <property type="term" value="F:hydrolase activity"/>
    <property type="evidence" value="ECO:0007669"/>
    <property type="project" value="UniProtKB-KW"/>
</dbReference>
<reference evidence="2 3" key="1">
    <citation type="submission" date="2019-07" db="EMBL/GenBank/DDBJ databases">
        <title>Whole genome shotgun sequence of Staphylococcus piscifermentans NBRC 109625.</title>
        <authorList>
            <person name="Hosoyama A."/>
            <person name="Uohara A."/>
            <person name="Ohji S."/>
            <person name="Ichikawa N."/>
        </authorList>
    </citation>
    <scope>NUCLEOTIDE SEQUENCE [LARGE SCALE GENOMIC DNA]</scope>
    <source>
        <strain evidence="2 3">NBRC 109625</strain>
    </source>
</reference>
<dbReference type="SUPFAM" id="SSF53474">
    <property type="entry name" value="alpha/beta-Hydrolases"/>
    <property type="match status" value="1"/>
</dbReference>
<sequence length="307" mass="33965">MKEQYVTFKTRDVETAGILRTPDNAKDNALPTIVVMHPISSVKEQTASIYAKRLTEEGFATLAFDASHQGEIAAEPKNIEVPYYRVDDAKAAIDYLNTLDIVDDKRIGILGICGGGGYAVNASLTDKRIKAVGSVAGVNFGMLAREGNFMPDAALKTLYQVADQREAEAKGAEPALMPYAPDSEAQRKEQGLDDIDIKEAVDYYRTDRGYHENVTNRYRVINQADIIGFDAYHLADKLLDQPLYIVAGDIPGAFGSYRCAYNLFDQALSNKKTLNIVKGVSHYDLYDQPKAVDEALKGLVPFYKKYL</sequence>
<evidence type="ECO:0000313" key="2">
    <source>
        <dbReference type="EMBL" id="GEP84518.1"/>
    </source>
</evidence>
<dbReference type="PANTHER" id="PTHR47751">
    <property type="entry name" value="SUPERFAMILY HYDROLASE, PUTATIVE (AFU_ORTHOLOGUE AFUA_2G16580)-RELATED"/>
    <property type="match status" value="1"/>
</dbReference>
<feature type="domain" description="Dienelactone hydrolase" evidence="1">
    <location>
        <begin position="17"/>
        <end position="132"/>
    </location>
</feature>
<dbReference type="Gene3D" id="3.40.50.1820">
    <property type="entry name" value="alpha/beta hydrolase"/>
    <property type="match status" value="1"/>
</dbReference>
<dbReference type="InterPro" id="IPR002925">
    <property type="entry name" value="Dienelactn_hydro"/>
</dbReference>
<evidence type="ECO:0000313" key="3">
    <source>
        <dbReference type="Proteomes" id="UP000321736"/>
    </source>
</evidence>
<dbReference type="EMBL" id="BKAR01000011">
    <property type="protein sequence ID" value="GEP84518.1"/>
    <property type="molecule type" value="Genomic_DNA"/>
</dbReference>
<keyword evidence="3" id="KW-1185">Reference proteome</keyword>
<dbReference type="InterPro" id="IPR029058">
    <property type="entry name" value="AB_hydrolase_fold"/>
</dbReference>
<dbReference type="RefSeq" id="WP_095103183.1">
    <property type="nucleotide sequence ID" value="NZ_BKAR01000011.1"/>
</dbReference>
<organism evidence="2 3">
    <name type="scientific">Staphylococcus piscifermentans</name>
    <dbReference type="NCBI Taxonomy" id="70258"/>
    <lineage>
        <taxon>Bacteria</taxon>
        <taxon>Bacillati</taxon>
        <taxon>Bacillota</taxon>
        <taxon>Bacilli</taxon>
        <taxon>Bacillales</taxon>
        <taxon>Staphylococcaceae</taxon>
        <taxon>Staphylococcus</taxon>
    </lineage>
</organism>
<dbReference type="InterPro" id="IPR051411">
    <property type="entry name" value="Polyketide_trans_af380"/>
</dbReference>
<gene>
    <name evidence="2" type="ORF">SPI02_11030</name>
</gene>
<name>A0A239TJU6_9STAP</name>